<dbReference type="AlphaFoldDB" id="A0A8H3ETA7"/>
<sequence>MATNVISAGDVLQLCQQSWKLQHTFQSDRLQVPPEFSEVEVELDALTKSLRAASEFLDEDQTLLLAANMASKRAGITILESCQRTLHELDILVSAYQDVKRVAQVDGSRRIERQWRPIFLRNYLTMIWTNEGGDIHDLKDILALHTDSMNLFHAAITSADLKLLEYVLPSVAQDMQQIHIAYDGTEKAKILEIGEDLDIIARRIKSASSQPSIASDQMSDSTPSPFLSHGANISKKRADASREWLTVTSPEDPPAVPPRSVSRELPYSMARLNAHRSPSLRSASSNLQSPQNAANPLLTSPPLHVQGSYRARSNTATTNGSNQSPTDQRNHVNTVDSISHNLDRIELASNRSRAKRMPSSEAIFTASVLPTSAGSITSPHVEDPFHQIRMLGKTPPGEVSSGESTETDTHRFWRNTLFKHAAVLFDRKCSTVEYTKPNEKRQGDWVMETASGSCQAYLITKGLKSATGSVRYYTSIWILSDDGETVIEQKLPDDTDIIPYTIWDNHTKIVLRVPAELRFYSKHTDERPKRVASTSWINYVFADEDAATEFQNVLLGRKLLISIRTRKTTRLHSGMKGAFANQQQLCALENLRIVRDDNTGLVYGMIHFVPEFSTGNGYMTFALNDTKHPIRVKEESPTVVRIKGMTIGIREGTRRPSTSSDPTRATKKGTDVLITGAKLEFYSRDDKALFMIKLKEIQDAP</sequence>
<feature type="region of interest" description="Disordered" evidence="1">
    <location>
        <begin position="276"/>
        <end position="338"/>
    </location>
</feature>
<feature type="compositionally biased region" description="Polar residues" evidence="1">
    <location>
        <begin position="311"/>
        <end position="338"/>
    </location>
</feature>
<dbReference type="OrthoDB" id="5404564at2759"/>
<dbReference type="EMBL" id="CAJPDQ010000007">
    <property type="protein sequence ID" value="CAF9912244.1"/>
    <property type="molecule type" value="Genomic_DNA"/>
</dbReference>
<keyword evidence="3" id="KW-1185">Reference proteome</keyword>
<name>A0A8H3ETA7_9LECA</name>
<evidence type="ECO:0000313" key="2">
    <source>
        <dbReference type="EMBL" id="CAF9912244.1"/>
    </source>
</evidence>
<accession>A0A8H3ETA7</accession>
<evidence type="ECO:0000313" key="3">
    <source>
        <dbReference type="Proteomes" id="UP000664169"/>
    </source>
</evidence>
<organism evidence="2 3">
    <name type="scientific">Gomphillus americanus</name>
    <dbReference type="NCBI Taxonomy" id="1940652"/>
    <lineage>
        <taxon>Eukaryota</taxon>
        <taxon>Fungi</taxon>
        <taxon>Dikarya</taxon>
        <taxon>Ascomycota</taxon>
        <taxon>Pezizomycotina</taxon>
        <taxon>Lecanoromycetes</taxon>
        <taxon>OSLEUM clade</taxon>
        <taxon>Ostropomycetidae</taxon>
        <taxon>Ostropales</taxon>
        <taxon>Graphidaceae</taxon>
        <taxon>Gomphilloideae</taxon>
        <taxon>Gomphillus</taxon>
    </lineage>
</organism>
<feature type="compositionally biased region" description="Polar residues" evidence="1">
    <location>
        <begin position="210"/>
        <end position="225"/>
    </location>
</feature>
<feature type="compositionally biased region" description="Polar residues" evidence="1">
    <location>
        <begin position="279"/>
        <end position="298"/>
    </location>
</feature>
<evidence type="ECO:0000256" key="1">
    <source>
        <dbReference type="SAM" id="MobiDB-lite"/>
    </source>
</evidence>
<proteinExistence type="predicted"/>
<protein>
    <submittedName>
        <fullName evidence="2">Uncharacterized protein</fullName>
    </submittedName>
</protein>
<dbReference type="Proteomes" id="UP000664169">
    <property type="component" value="Unassembled WGS sequence"/>
</dbReference>
<feature type="region of interest" description="Disordered" evidence="1">
    <location>
        <begin position="210"/>
        <end position="230"/>
    </location>
</feature>
<gene>
    <name evidence="2" type="ORF">GOMPHAMPRED_007608</name>
</gene>
<comment type="caution">
    <text evidence="2">The sequence shown here is derived from an EMBL/GenBank/DDBJ whole genome shotgun (WGS) entry which is preliminary data.</text>
</comment>
<reference evidence="2" key="1">
    <citation type="submission" date="2021-03" db="EMBL/GenBank/DDBJ databases">
        <authorList>
            <person name="Tagirdzhanova G."/>
        </authorList>
    </citation>
    <scope>NUCLEOTIDE SEQUENCE</scope>
</reference>